<dbReference type="Proteomes" id="UP000323946">
    <property type="component" value="Unassembled WGS sequence"/>
</dbReference>
<dbReference type="EMBL" id="VWPH01000006">
    <property type="protein sequence ID" value="KAA5833563.1"/>
    <property type="molecule type" value="Genomic_DNA"/>
</dbReference>
<proteinExistence type="predicted"/>
<dbReference type="PROSITE" id="PS51186">
    <property type="entry name" value="GNAT"/>
    <property type="match status" value="1"/>
</dbReference>
<dbReference type="AlphaFoldDB" id="A0A5M7BVU4"/>
<dbReference type="InterPro" id="IPR000182">
    <property type="entry name" value="GNAT_dom"/>
</dbReference>
<organism evidence="2 3">
    <name type="scientific">Saccharopolyspora hirsuta</name>
    <dbReference type="NCBI Taxonomy" id="1837"/>
    <lineage>
        <taxon>Bacteria</taxon>
        <taxon>Bacillati</taxon>
        <taxon>Actinomycetota</taxon>
        <taxon>Actinomycetes</taxon>
        <taxon>Pseudonocardiales</taxon>
        <taxon>Pseudonocardiaceae</taxon>
        <taxon>Saccharopolyspora</taxon>
    </lineage>
</organism>
<dbReference type="Pfam" id="PF13302">
    <property type="entry name" value="Acetyltransf_3"/>
    <property type="match status" value="1"/>
</dbReference>
<protein>
    <submittedName>
        <fullName evidence="2">GNAT family N-acetyltransferase</fullName>
    </submittedName>
</protein>
<dbReference type="GO" id="GO:1990189">
    <property type="term" value="F:protein N-terminal-serine acetyltransferase activity"/>
    <property type="evidence" value="ECO:0007669"/>
    <property type="project" value="TreeGrafter"/>
</dbReference>
<dbReference type="PANTHER" id="PTHR43441">
    <property type="entry name" value="RIBOSOMAL-PROTEIN-SERINE ACETYLTRANSFERASE"/>
    <property type="match status" value="1"/>
</dbReference>
<dbReference type="GO" id="GO:0008999">
    <property type="term" value="F:protein-N-terminal-alanine acetyltransferase activity"/>
    <property type="evidence" value="ECO:0007669"/>
    <property type="project" value="TreeGrafter"/>
</dbReference>
<dbReference type="SMR" id="A0A5M7BVU4"/>
<dbReference type="GO" id="GO:0005737">
    <property type="term" value="C:cytoplasm"/>
    <property type="evidence" value="ECO:0007669"/>
    <property type="project" value="TreeGrafter"/>
</dbReference>
<comment type="caution">
    <text evidence="2">The sequence shown here is derived from an EMBL/GenBank/DDBJ whole genome shotgun (WGS) entry which is preliminary data.</text>
</comment>
<reference evidence="2 3" key="1">
    <citation type="submission" date="2019-09" db="EMBL/GenBank/DDBJ databases">
        <title>Draft genome sequence of the thermophilic Saccharopolyspora hirsuta VKM Ac-666T.</title>
        <authorList>
            <person name="Lobastova T.G."/>
            <person name="Fokina V."/>
            <person name="Bragin E.Y."/>
            <person name="Shtratnikova V.Y."/>
            <person name="Starodumova I.P."/>
            <person name="Tarlachkov S.V."/>
            <person name="Donova M.V."/>
        </authorList>
    </citation>
    <scope>NUCLEOTIDE SEQUENCE [LARGE SCALE GENOMIC DNA]</scope>
    <source>
        <strain evidence="2 3">VKM Ac-666</strain>
    </source>
</reference>
<dbReference type="InterPro" id="IPR016181">
    <property type="entry name" value="Acyl_CoA_acyltransferase"/>
</dbReference>
<keyword evidence="3" id="KW-1185">Reference proteome</keyword>
<evidence type="ECO:0000313" key="3">
    <source>
        <dbReference type="Proteomes" id="UP000323946"/>
    </source>
</evidence>
<name>A0A5M7BVU4_SACHI</name>
<dbReference type="Gene3D" id="3.40.630.30">
    <property type="match status" value="1"/>
</dbReference>
<dbReference type="InterPro" id="IPR051908">
    <property type="entry name" value="Ribosomal_N-acetyltransferase"/>
</dbReference>
<dbReference type="RefSeq" id="WP_150067250.1">
    <property type="nucleotide sequence ID" value="NZ_VWPH01000006.1"/>
</dbReference>
<dbReference type="SUPFAM" id="SSF55729">
    <property type="entry name" value="Acyl-CoA N-acyltransferases (Nat)"/>
    <property type="match status" value="1"/>
</dbReference>
<keyword evidence="2" id="KW-0808">Transferase</keyword>
<feature type="domain" description="N-acetyltransferase" evidence="1">
    <location>
        <begin position="18"/>
        <end position="185"/>
    </location>
</feature>
<sequence length="220" mass="24144">MLVDHFPLVGLRLTTPRLELRLPSPDELAELAALAAEGVHDPAVMPFSVPWTDHPPEQVALNVLQHYWRQLGSWTPRDWSLNLTVFHGGVVVGQQSMSAEDLAITRQVGTGSWLGQRHQGQGIGTEMRAAVLHLAFACLGAEEAVSAAIEENAASLAVSRKLGYQPNGRRRQVARGALVIEQRLRLTRADWERHRTVPVEVEGLEPCLLLLGIDGPPSTR</sequence>
<evidence type="ECO:0000259" key="1">
    <source>
        <dbReference type="PROSITE" id="PS51186"/>
    </source>
</evidence>
<dbReference type="OrthoDB" id="3466127at2"/>
<gene>
    <name evidence="2" type="ORF">F1721_14915</name>
</gene>
<evidence type="ECO:0000313" key="2">
    <source>
        <dbReference type="EMBL" id="KAA5833563.1"/>
    </source>
</evidence>
<accession>A0A5M7BVU4</accession>
<dbReference type="PANTHER" id="PTHR43441:SF11">
    <property type="entry name" value="RIBOSOMAL-PROTEIN-SERINE ACETYLTRANSFERASE"/>
    <property type="match status" value="1"/>
</dbReference>